<keyword evidence="4" id="KW-1015">Disulfide bond</keyword>
<dbReference type="InterPro" id="IPR003591">
    <property type="entry name" value="Leu-rich_rpt_typical-subtyp"/>
</dbReference>
<keyword evidence="3" id="KW-0677">Repeat</keyword>
<dbReference type="PROSITE" id="PS51450">
    <property type="entry name" value="LRR"/>
    <property type="match status" value="2"/>
</dbReference>
<dbReference type="PROSITE" id="PS50026">
    <property type="entry name" value="EGF_3"/>
    <property type="match status" value="3"/>
</dbReference>
<name>A0ABM4CHE9_HYDVU</name>
<feature type="domain" description="EGF-like" evidence="7">
    <location>
        <begin position="357"/>
        <end position="395"/>
    </location>
</feature>
<feature type="transmembrane region" description="Helical" evidence="5">
    <location>
        <begin position="443"/>
        <end position="465"/>
    </location>
</feature>
<reference evidence="9" key="1">
    <citation type="submission" date="2025-08" db="UniProtKB">
        <authorList>
            <consortium name="RefSeq"/>
        </authorList>
    </citation>
    <scope>IDENTIFICATION</scope>
</reference>
<evidence type="ECO:0000256" key="4">
    <source>
        <dbReference type="PROSITE-ProRule" id="PRU00076"/>
    </source>
</evidence>
<keyword evidence="1" id="KW-0433">Leucine-rich repeat</keyword>
<keyword evidence="5" id="KW-1133">Transmembrane helix</keyword>
<feature type="disulfide bond" evidence="4">
    <location>
        <begin position="405"/>
        <end position="422"/>
    </location>
</feature>
<dbReference type="PROSITE" id="PS01186">
    <property type="entry name" value="EGF_2"/>
    <property type="match status" value="1"/>
</dbReference>
<dbReference type="Pfam" id="PF00008">
    <property type="entry name" value="EGF"/>
    <property type="match status" value="3"/>
</dbReference>
<evidence type="ECO:0000256" key="6">
    <source>
        <dbReference type="SAM" id="SignalP"/>
    </source>
</evidence>
<keyword evidence="5" id="KW-0472">Membrane</keyword>
<dbReference type="Gene3D" id="3.80.10.10">
    <property type="entry name" value="Ribonuclease Inhibitor"/>
    <property type="match status" value="3"/>
</dbReference>
<gene>
    <name evidence="9" type="primary">lrr-2</name>
</gene>
<dbReference type="Pfam" id="PF00560">
    <property type="entry name" value="LRR_1"/>
    <property type="match status" value="1"/>
</dbReference>
<sequence length="486" mass="54717">MRLIQLIILQFVYIAFGDSCPSKCQCTNNGEISCTKQNLTSKDIEMMLFPINATMLNLTENLLTYLPTKFFSNYTKLKTIDLRRNLLDYLPSNLSLEIPSLNVIYLNNNKFREIKESSFDGYDKIITLDLSGNLLENVPPSVFKKCADLLHLNLRANQIDKISDQSFATLKKLRTLSLSENKISFIPPGSFNSLSSIEVIKLDTNKLKMIAEGLFSTLSHLIELHIANNKIVQVLPKAFQNQDFKILDLSGNDIQTLSMDSFFEVYSESLVLDGNPIICDCRLKLLTELLQITGSCQFPLALKGLFLSKVLSHNFLNCTICSINPCQSEGKCIIQSEGDKYSCVCEPMYTGKNCETKKKPCELNPCLNNATCSDVNSTEGYICNCTLNYKGQNCKDLKVCLSNPCHNNGVCIENVSHEKHRCKCQRGFEGTFCQKRAKKFPPGWIALIIVSVVVLVIIGSVLYFCKFRRQKTIISEESPLNVKPIM</sequence>
<evidence type="ECO:0000256" key="5">
    <source>
        <dbReference type="SAM" id="Phobius"/>
    </source>
</evidence>
<feature type="disulfide bond" evidence="4">
    <location>
        <begin position="326"/>
        <end position="343"/>
    </location>
</feature>
<dbReference type="RefSeq" id="XP_065661151.1">
    <property type="nucleotide sequence ID" value="XM_065805079.1"/>
</dbReference>
<feature type="disulfide bond" evidence="4">
    <location>
        <begin position="385"/>
        <end position="394"/>
    </location>
</feature>
<protein>
    <submittedName>
        <fullName evidence="9">Leucine-rich repeat 2 isoform X1</fullName>
    </submittedName>
</protein>
<evidence type="ECO:0000256" key="3">
    <source>
        <dbReference type="ARBA" id="ARBA00022737"/>
    </source>
</evidence>
<dbReference type="Gene3D" id="2.10.25.10">
    <property type="entry name" value="Laminin"/>
    <property type="match status" value="3"/>
</dbReference>
<dbReference type="SMART" id="SM00181">
    <property type="entry name" value="EGF"/>
    <property type="match status" value="3"/>
</dbReference>
<evidence type="ECO:0000256" key="2">
    <source>
        <dbReference type="ARBA" id="ARBA00022729"/>
    </source>
</evidence>
<evidence type="ECO:0000259" key="7">
    <source>
        <dbReference type="PROSITE" id="PS50026"/>
    </source>
</evidence>
<dbReference type="PROSITE" id="PS00022">
    <property type="entry name" value="EGF_1"/>
    <property type="match status" value="3"/>
</dbReference>
<feature type="disulfide bond" evidence="4">
    <location>
        <begin position="424"/>
        <end position="433"/>
    </location>
</feature>
<dbReference type="SMART" id="SM00369">
    <property type="entry name" value="LRR_TYP"/>
    <property type="match status" value="8"/>
</dbReference>
<organism evidence="8 9">
    <name type="scientific">Hydra vulgaris</name>
    <name type="common">Hydra</name>
    <name type="synonym">Hydra attenuata</name>
    <dbReference type="NCBI Taxonomy" id="6087"/>
    <lineage>
        <taxon>Eukaryota</taxon>
        <taxon>Metazoa</taxon>
        <taxon>Cnidaria</taxon>
        <taxon>Hydrozoa</taxon>
        <taxon>Hydroidolina</taxon>
        <taxon>Anthoathecata</taxon>
        <taxon>Aplanulata</taxon>
        <taxon>Hydridae</taxon>
        <taxon>Hydra</taxon>
    </lineage>
</organism>
<evidence type="ECO:0000313" key="9">
    <source>
        <dbReference type="RefSeq" id="XP_065661151.1"/>
    </source>
</evidence>
<dbReference type="InterPro" id="IPR000742">
    <property type="entry name" value="EGF"/>
</dbReference>
<dbReference type="InterPro" id="IPR032675">
    <property type="entry name" value="LRR_dom_sf"/>
</dbReference>
<dbReference type="Proteomes" id="UP001652625">
    <property type="component" value="Chromosome 09"/>
</dbReference>
<dbReference type="SUPFAM" id="SSF57196">
    <property type="entry name" value="EGF/Laminin"/>
    <property type="match status" value="3"/>
</dbReference>
<keyword evidence="4" id="KW-0245">EGF-like domain</keyword>
<dbReference type="CDD" id="cd00054">
    <property type="entry name" value="EGF_CA"/>
    <property type="match status" value="3"/>
</dbReference>
<feature type="disulfide bond" evidence="4">
    <location>
        <begin position="345"/>
        <end position="354"/>
    </location>
</feature>
<dbReference type="PANTHER" id="PTHR24369:SF210">
    <property type="entry name" value="CHAOPTIN-RELATED"/>
    <property type="match status" value="1"/>
</dbReference>
<evidence type="ECO:0000313" key="8">
    <source>
        <dbReference type="Proteomes" id="UP001652625"/>
    </source>
</evidence>
<proteinExistence type="predicted"/>
<feature type="disulfide bond" evidence="4">
    <location>
        <begin position="366"/>
        <end position="383"/>
    </location>
</feature>
<dbReference type="Pfam" id="PF13855">
    <property type="entry name" value="LRR_8"/>
    <property type="match status" value="3"/>
</dbReference>
<keyword evidence="5" id="KW-0812">Transmembrane</keyword>
<feature type="domain" description="EGF-like" evidence="7">
    <location>
        <begin position="396"/>
        <end position="434"/>
    </location>
</feature>
<evidence type="ECO:0000256" key="1">
    <source>
        <dbReference type="ARBA" id="ARBA00022614"/>
    </source>
</evidence>
<dbReference type="PANTHER" id="PTHR24369">
    <property type="entry name" value="ANTIGEN BSP, PUTATIVE-RELATED"/>
    <property type="match status" value="1"/>
</dbReference>
<dbReference type="InterPro" id="IPR001611">
    <property type="entry name" value="Leu-rich_rpt"/>
</dbReference>
<dbReference type="GeneID" id="100192451"/>
<keyword evidence="2 6" id="KW-0732">Signal</keyword>
<feature type="domain" description="EGF-like" evidence="7">
    <location>
        <begin position="317"/>
        <end position="355"/>
    </location>
</feature>
<accession>A0ABM4CHE9</accession>
<keyword evidence="8" id="KW-1185">Reference proteome</keyword>
<feature type="signal peptide" evidence="6">
    <location>
        <begin position="1"/>
        <end position="17"/>
    </location>
</feature>
<dbReference type="InterPro" id="IPR050541">
    <property type="entry name" value="LRR_TM_domain-containing"/>
</dbReference>
<feature type="chain" id="PRO_5045430354" evidence="6">
    <location>
        <begin position="18"/>
        <end position="486"/>
    </location>
</feature>
<comment type="caution">
    <text evidence="4">Lacks conserved residue(s) required for the propagation of feature annotation.</text>
</comment>
<dbReference type="SUPFAM" id="SSF52058">
    <property type="entry name" value="L domain-like"/>
    <property type="match status" value="1"/>
</dbReference>